<evidence type="ECO:0000313" key="12">
    <source>
        <dbReference type="EMBL" id="GMH77624.1"/>
    </source>
</evidence>
<organism evidence="12 13">
    <name type="scientific">Triparma retinervis</name>
    <dbReference type="NCBI Taxonomy" id="2557542"/>
    <lineage>
        <taxon>Eukaryota</taxon>
        <taxon>Sar</taxon>
        <taxon>Stramenopiles</taxon>
        <taxon>Ochrophyta</taxon>
        <taxon>Bolidophyceae</taxon>
        <taxon>Parmales</taxon>
        <taxon>Triparmaceae</taxon>
        <taxon>Triparma</taxon>
    </lineage>
</organism>
<dbReference type="PROSITE" id="PS50072">
    <property type="entry name" value="CSA_PPIASE_2"/>
    <property type="match status" value="1"/>
</dbReference>
<dbReference type="InterPro" id="IPR002130">
    <property type="entry name" value="Cyclophilin-type_PPIase_dom"/>
</dbReference>
<feature type="compositionally biased region" description="Acidic residues" evidence="9">
    <location>
        <begin position="211"/>
        <end position="225"/>
    </location>
</feature>
<dbReference type="InterPro" id="IPR029000">
    <property type="entry name" value="Cyclophilin-like_dom_sf"/>
</dbReference>
<protein>
    <recommendedName>
        <fullName evidence="8">Peptidyl-prolyl cis-trans isomerase</fullName>
        <shortName evidence="8">PPIase</shortName>
        <ecNumber evidence="8">5.2.1.8</ecNumber>
    </recommendedName>
</protein>
<evidence type="ECO:0000256" key="7">
    <source>
        <dbReference type="PROSITE-ProRule" id="PRU00176"/>
    </source>
</evidence>
<dbReference type="PANTHER" id="PTHR45843:SF1">
    <property type="entry name" value="PEPTIDYL-PROLYL CIS-TRANS ISOMERASE-LIKE 4"/>
    <property type="match status" value="1"/>
</dbReference>
<comment type="function">
    <text evidence="8">PPIases accelerate the folding of proteins. It catalyzes the cis-trans isomerization of proline imidic peptide bonds in oligopeptides.</text>
</comment>
<comment type="similarity">
    <text evidence="8">Belongs to the cyclophilin-type PPIase family. PPIL4 subfamily.</text>
</comment>
<dbReference type="AlphaFoldDB" id="A0A9W7ATP4"/>
<dbReference type="OrthoDB" id="2083at2759"/>
<keyword evidence="5 8" id="KW-0413">Isomerase</keyword>
<keyword evidence="3 7" id="KW-0694">RNA-binding</keyword>
<feature type="domain" description="PPIase cyclophilin-type" evidence="10">
    <location>
        <begin position="6"/>
        <end position="172"/>
    </location>
</feature>
<dbReference type="InterPro" id="IPR035542">
    <property type="entry name" value="CRIP"/>
</dbReference>
<dbReference type="PROSITE" id="PS50102">
    <property type="entry name" value="RRM"/>
    <property type="match status" value="1"/>
</dbReference>
<dbReference type="EC" id="5.2.1.8" evidence="8"/>
<evidence type="ECO:0000256" key="2">
    <source>
        <dbReference type="ARBA" id="ARBA00004123"/>
    </source>
</evidence>
<keyword evidence="13" id="KW-1185">Reference proteome</keyword>
<dbReference type="SUPFAM" id="SSF50891">
    <property type="entry name" value="Cyclophilin-like"/>
    <property type="match status" value="1"/>
</dbReference>
<dbReference type="Gene3D" id="3.30.70.330">
    <property type="match status" value="1"/>
</dbReference>
<evidence type="ECO:0000256" key="9">
    <source>
        <dbReference type="SAM" id="MobiDB-lite"/>
    </source>
</evidence>
<dbReference type="GO" id="GO:0003723">
    <property type="term" value="F:RNA binding"/>
    <property type="evidence" value="ECO:0007669"/>
    <property type="project" value="UniProtKB-UniRule"/>
</dbReference>
<dbReference type="CDD" id="cd12235">
    <property type="entry name" value="RRM_PPIL4"/>
    <property type="match status" value="1"/>
</dbReference>
<sequence>MSVLLQTTLGAIVIDLNLESCPIFSRSFLSLCSMNYYSKHLIFNVLQNRFFQTGDPTGTGTGGSSIFGVLSGEGSRFIKDEYTPLTPSQRKIKGLCIATKIGSLGMTHGSQFTVTTSPGDGHGIHEYGGFEECCVFGQVVEDGEDVLGRVNGIYTDKGGRPYTDVRVEWCEVLDWGGLEKVEGTEGRRVERGEMERPEEEELEIRIRAGEELEGEGGGEGAEEREEELRKKEAKSRAVVLEMIGDIRSADDKPPENVLFICKLNPVTEEDDLELIFSRFDQGVKADIMRDPANGDSLNYGFIEFGSKEKATEAYFKMNNALIDDRRIRVDFSQSVGKLWKGRKNP</sequence>
<evidence type="ECO:0000256" key="3">
    <source>
        <dbReference type="ARBA" id="ARBA00022884"/>
    </source>
</evidence>
<evidence type="ECO:0000313" key="13">
    <source>
        <dbReference type="Proteomes" id="UP001165082"/>
    </source>
</evidence>
<name>A0A9W7ATP4_9STRA</name>
<dbReference type="GO" id="GO:0005634">
    <property type="term" value="C:nucleus"/>
    <property type="evidence" value="ECO:0007669"/>
    <property type="project" value="UniProtKB-SubCell"/>
</dbReference>
<proteinExistence type="inferred from homology"/>
<evidence type="ECO:0000259" key="11">
    <source>
        <dbReference type="PROSITE" id="PS50102"/>
    </source>
</evidence>
<dbReference type="Gene3D" id="2.40.100.10">
    <property type="entry name" value="Cyclophilin-like"/>
    <property type="match status" value="1"/>
</dbReference>
<evidence type="ECO:0000256" key="4">
    <source>
        <dbReference type="ARBA" id="ARBA00023110"/>
    </source>
</evidence>
<evidence type="ECO:0000256" key="1">
    <source>
        <dbReference type="ARBA" id="ARBA00000971"/>
    </source>
</evidence>
<evidence type="ECO:0000256" key="8">
    <source>
        <dbReference type="RuleBase" id="RU365081"/>
    </source>
</evidence>
<comment type="caution">
    <text evidence="12">The sequence shown here is derived from an EMBL/GenBank/DDBJ whole genome shotgun (WGS) entry which is preliminary data.</text>
</comment>
<dbReference type="EMBL" id="BRXZ01001742">
    <property type="protein sequence ID" value="GMH77624.1"/>
    <property type="molecule type" value="Genomic_DNA"/>
</dbReference>
<dbReference type="Proteomes" id="UP001165082">
    <property type="component" value="Unassembled WGS sequence"/>
</dbReference>
<keyword evidence="6 8" id="KW-0539">Nucleus</keyword>
<dbReference type="InterPro" id="IPR035979">
    <property type="entry name" value="RBD_domain_sf"/>
</dbReference>
<accession>A0A9W7ATP4</accession>
<dbReference type="GO" id="GO:0003755">
    <property type="term" value="F:peptidyl-prolyl cis-trans isomerase activity"/>
    <property type="evidence" value="ECO:0007669"/>
    <property type="project" value="UniProtKB-UniRule"/>
</dbReference>
<feature type="non-terminal residue" evidence="12">
    <location>
        <position position="345"/>
    </location>
</feature>
<feature type="domain" description="RRM" evidence="11">
    <location>
        <begin position="256"/>
        <end position="334"/>
    </location>
</feature>
<evidence type="ECO:0000256" key="6">
    <source>
        <dbReference type="ARBA" id="ARBA00023242"/>
    </source>
</evidence>
<comment type="catalytic activity">
    <reaction evidence="1 8">
        <text>[protein]-peptidylproline (omega=180) = [protein]-peptidylproline (omega=0)</text>
        <dbReference type="Rhea" id="RHEA:16237"/>
        <dbReference type="Rhea" id="RHEA-COMP:10747"/>
        <dbReference type="Rhea" id="RHEA-COMP:10748"/>
        <dbReference type="ChEBI" id="CHEBI:83833"/>
        <dbReference type="ChEBI" id="CHEBI:83834"/>
        <dbReference type="EC" id="5.2.1.8"/>
    </reaction>
</comment>
<evidence type="ECO:0000259" key="10">
    <source>
        <dbReference type="PROSITE" id="PS50072"/>
    </source>
</evidence>
<gene>
    <name evidence="12" type="ORF">TrRE_jg689</name>
</gene>
<dbReference type="PANTHER" id="PTHR45843">
    <property type="entry name" value="PEPTIDYL-PROLYL CIS-TRANS ISOMERASE-LIKE 4"/>
    <property type="match status" value="1"/>
</dbReference>
<comment type="subcellular location">
    <subcellularLocation>
        <location evidence="2 8">Nucleus</location>
    </subcellularLocation>
</comment>
<dbReference type="Pfam" id="PF00076">
    <property type="entry name" value="RRM_1"/>
    <property type="match status" value="1"/>
</dbReference>
<dbReference type="InterPro" id="IPR000504">
    <property type="entry name" value="RRM_dom"/>
</dbReference>
<feature type="region of interest" description="Disordered" evidence="9">
    <location>
        <begin position="209"/>
        <end position="228"/>
    </location>
</feature>
<keyword evidence="4 8" id="KW-0697">Rotamase</keyword>
<evidence type="ECO:0000256" key="5">
    <source>
        <dbReference type="ARBA" id="ARBA00023235"/>
    </source>
</evidence>
<dbReference type="Pfam" id="PF00160">
    <property type="entry name" value="Pro_isomerase"/>
    <property type="match status" value="1"/>
</dbReference>
<reference evidence="12" key="1">
    <citation type="submission" date="2022-07" db="EMBL/GenBank/DDBJ databases">
        <title>Genome analysis of Parmales, a sister group of diatoms, reveals the evolutionary specialization of diatoms from phago-mixotrophs to photoautotrophs.</title>
        <authorList>
            <person name="Ban H."/>
            <person name="Sato S."/>
            <person name="Yoshikawa S."/>
            <person name="Kazumasa Y."/>
            <person name="Nakamura Y."/>
            <person name="Ichinomiya M."/>
            <person name="Saitoh K."/>
            <person name="Sato N."/>
            <person name="Blanc-Mathieu R."/>
            <person name="Endo H."/>
            <person name="Kuwata A."/>
            <person name="Ogata H."/>
        </authorList>
    </citation>
    <scope>NUCLEOTIDE SEQUENCE</scope>
</reference>
<dbReference type="SMART" id="SM00360">
    <property type="entry name" value="RRM"/>
    <property type="match status" value="1"/>
</dbReference>
<dbReference type="SUPFAM" id="SSF54928">
    <property type="entry name" value="RNA-binding domain, RBD"/>
    <property type="match status" value="1"/>
</dbReference>
<dbReference type="InterPro" id="IPR012677">
    <property type="entry name" value="Nucleotide-bd_a/b_plait_sf"/>
</dbReference>